<accession>A0ABW7R8P4</accession>
<keyword evidence="3" id="KW-1185">Reference proteome</keyword>
<dbReference type="Proteomes" id="UP001610990">
    <property type="component" value="Unassembled WGS sequence"/>
</dbReference>
<sequence length="168" mass="18176">MCTEPGRPAPYPVPDVAAYLAGRWYVARTVQDLRSGAEGSFRGLADFRPDPAGDGLLHTEEGELTWGGAVHPAGRTLRLRPRPDGTAQIAFADGRPFHDLDLRDGRWTAAHPCAADRYAGTFTAVGADAWHLVWRVGGPAKDQLLRSVYRRAADGATHADALDRLPLP</sequence>
<organism evidence="2 3">
    <name type="scientific">Streptomyces celluloflavus</name>
    <dbReference type="NCBI Taxonomy" id="58344"/>
    <lineage>
        <taxon>Bacteria</taxon>
        <taxon>Bacillati</taxon>
        <taxon>Actinomycetota</taxon>
        <taxon>Actinomycetes</taxon>
        <taxon>Kitasatosporales</taxon>
        <taxon>Streptomycetaceae</taxon>
        <taxon>Streptomyces</taxon>
    </lineage>
</organism>
<reference evidence="2 3" key="1">
    <citation type="submission" date="2024-10" db="EMBL/GenBank/DDBJ databases">
        <title>The Natural Products Discovery Center: Release of the First 8490 Sequenced Strains for Exploring Actinobacteria Biosynthetic Diversity.</title>
        <authorList>
            <person name="Kalkreuter E."/>
            <person name="Kautsar S.A."/>
            <person name="Yang D."/>
            <person name="Bader C.D."/>
            <person name="Teijaro C.N."/>
            <person name="Fluegel L."/>
            <person name="Davis C.M."/>
            <person name="Simpson J.R."/>
            <person name="Lauterbach L."/>
            <person name="Steele A.D."/>
            <person name="Gui C."/>
            <person name="Meng S."/>
            <person name="Li G."/>
            <person name="Viehrig K."/>
            <person name="Ye F."/>
            <person name="Su P."/>
            <person name="Kiefer A.F."/>
            <person name="Nichols A."/>
            <person name="Cepeda A.J."/>
            <person name="Yan W."/>
            <person name="Fan B."/>
            <person name="Jiang Y."/>
            <person name="Adhikari A."/>
            <person name="Zheng C.-J."/>
            <person name="Schuster L."/>
            <person name="Cowan T.M."/>
            <person name="Smanski M.J."/>
            <person name="Chevrette M.G."/>
            <person name="De Carvalho L.P.S."/>
            <person name="Shen B."/>
        </authorList>
    </citation>
    <scope>NUCLEOTIDE SEQUENCE [LARGE SCALE GENOMIC DNA]</scope>
    <source>
        <strain evidence="2 3">NPDC018013</strain>
    </source>
</reference>
<dbReference type="EMBL" id="JBIRGH010000002">
    <property type="protein sequence ID" value="MFH8583548.1"/>
    <property type="molecule type" value="Genomic_DNA"/>
</dbReference>
<name>A0ABW7R8P4_9ACTN</name>
<dbReference type="InterPro" id="IPR045632">
    <property type="entry name" value="DUF6314"/>
</dbReference>
<evidence type="ECO:0000313" key="3">
    <source>
        <dbReference type="Proteomes" id="UP001610990"/>
    </source>
</evidence>
<feature type="domain" description="DUF6314" evidence="1">
    <location>
        <begin position="20"/>
        <end position="151"/>
    </location>
</feature>
<dbReference type="RefSeq" id="WP_397671133.1">
    <property type="nucleotide sequence ID" value="NZ_JBIRGH010000002.1"/>
</dbReference>
<gene>
    <name evidence="2" type="ORF">ACH4GP_04005</name>
</gene>
<evidence type="ECO:0000313" key="2">
    <source>
        <dbReference type="EMBL" id="MFH8583548.1"/>
    </source>
</evidence>
<evidence type="ECO:0000259" key="1">
    <source>
        <dbReference type="Pfam" id="PF19834"/>
    </source>
</evidence>
<protein>
    <submittedName>
        <fullName evidence="2">DUF6314 family protein</fullName>
    </submittedName>
</protein>
<proteinExistence type="predicted"/>
<comment type="caution">
    <text evidence="2">The sequence shown here is derived from an EMBL/GenBank/DDBJ whole genome shotgun (WGS) entry which is preliminary data.</text>
</comment>
<dbReference type="Pfam" id="PF19834">
    <property type="entry name" value="DUF6314"/>
    <property type="match status" value="1"/>
</dbReference>